<accession>A0A3G4ZVP9</accession>
<protein>
    <recommendedName>
        <fullName evidence="1">site-specific DNA-methyltransferase (adenine-specific)</fullName>
        <ecNumber evidence="1">2.1.1.72</ecNumber>
    </recommendedName>
</protein>
<comment type="catalytic activity">
    <reaction evidence="7">
        <text>a 2'-deoxyadenosine in DNA + S-adenosyl-L-methionine = an N(6)-methyl-2'-deoxyadenosine in DNA + S-adenosyl-L-homocysteine + H(+)</text>
        <dbReference type="Rhea" id="RHEA:15197"/>
        <dbReference type="Rhea" id="RHEA-COMP:12418"/>
        <dbReference type="Rhea" id="RHEA-COMP:12419"/>
        <dbReference type="ChEBI" id="CHEBI:15378"/>
        <dbReference type="ChEBI" id="CHEBI:57856"/>
        <dbReference type="ChEBI" id="CHEBI:59789"/>
        <dbReference type="ChEBI" id="CHEBI:90615"/>
        <dbReference type="ChEBI" id="CHEBI:90616"/>
        <dbReference type="EC" id="2.1.1.72"/>
    </reaction>
</comment>
<keyword evidence="3" id="KW-0808">Transferase</keyword>
<keyword evidence="4" id="KW-0949">S-adenosyl-L-methionine</keyword>
<dbReference type="Gene3D" id="3.90.220.20">
    <property type="entry name" value="DNA methylase specificity domains"/>
    <property type="match status" value="1"/>
</dbReference>
<dbReference type="GO" id="GO:0009007">
    <property type="term" value="F:site-specific DNA-methyltransferase (adenine-specific) activity"/>
    <property type="evidence" value="ECO:0007669"/>
    <property type="project" value="UniProtKB-EC"/>
</dbReference>
<dbReference type="GO" id="GO:0003677">
    <property type="term" value="F:DNA binding"/>
    <property type="evidence" value="ECO:0007669"/>
    <property type="project" value="UniProtKB-KW"/>
</dbReference>
<evidence type="ECO:0000256" key="1">
    <source>
        <dbReference type="ARBA" id="ARBA00011900"/>
    </source>
</evidence>
<dbReference type="Gene3D" id="3.40.50.150">
    <property type="entry name" value="Vaccinia Virus protein VP39"/>
    <property type="match status" value="1"/>
</dbReference>
<evidence type="ECO:0000256" key="7">
    <source>
        <dbReference type="ARBA" id="ARBA00047942"/>
    </source>
</evidence>
<proteinExistence type="predicted"/>
<dbReference type="InterPro" id="IPR051537">
    <property type="entry name" value="DNA_Adenine_Mtase"/>
</dbReference>
<evidence type="ECO:0000256" key="2">
    <source>
        <dbReference type="ARBA" id="ARBA00022603"/>
    </source>
</evidence>
<reference evidence="9" key="1">
    <citation type="submission" date="2018-10" db="EMBL/GenBank/DDBJ databases">
        <title>Hidden diversity of soil giant viruses.</title>
        <authorList>
            <person name="Schulz F."/>
            <person name="Alteio L."/>
            <person name="Goudeau D."/>
            <person name="Ryan E.M."/>
            <person name="Malmstrom R.R."/>
            <person name="Blanchard J."/>
            <person name="Woyke T."/>
        </authorList>
    </citation>
    <scope>NUCLEOTIDE SEQUENCE</scope>
    <source>
        <strain evidence="9">DSV1</strain>
    </source>
</reference>
<dbReference type="EC" id="2.1.1.72" evidence="1"/>
<evidence type="ECO:0000256" key="3">
    <source>
        <dbReference type="ARBA" id="ARBA00022679"/>
    </source>
</evidence>
<dbReference type="Pfam" id="PF02384">
    <property type="entry name" value="N6_Mtase"/>
    <property type="match status" value="1"/>
</dbReference>
<dbReference type="EMBL" id="MK072045">
    <property type="protein sequence ID" value="AYV77519.1"/>
    <property type="molecule type" value="Genomic_DNA"/>
</dbReference>
<keyword evidence="2" id="KW-0489">Methyltransferase</keyword>
<feature type="domain" description="DNA methylase adenine-specific" evidence="8">
    <location>
        <begin position="162"/>
        <end position="434"/>
    </location>
</feature>
<dbReference type="GO" id="GO:0009307">
    <property type="term" value="P:DNA restriction-modification system"/>
    <property type="evidence" value="ECO:0007669"/>
    <property type="project" value="UniProtKB-KW"/>
</dbReference>
<dbReference type="GO" id="GO:0032259">
    <property type="term" value="P:methylation"/>
    <property type="evidence" value="ECO:0007669"/>
    <property type="project" value="UniProtKB-KW"/>
</dbReference>
<dbReference type="InterPro" id="IPR044946">
    <property type="entry name" value="Restrct_endonuc_typeI_TRD_sf"/>
</dbReference>
<evidence type="ECO:0000259" key="8">
    <source>
        <dbReference type="Pfam" id="PF02384"/>
    </source>
</evidence>
<evidence type="ECO:0000256" key="4">
    <source>
        <dbReference type="ARBA" id="ARBA00022691"/>
    </source>
</evidence>
<keyword evidence="5" id="KW-0680">Restriction system</keyword>
<dbReference type="PANTHER" id="PTHR42933">
    <property type="entry name" value="SLR6095 PROTEIN"/>
    <property type="match status" value="1"/>
</dbReference>
<dbReference type="PRINTS" id="PR00507">
    <property type="entry name" value="N12N6MTFRASE"/>
</dbReference>
<dbReference type="GO" id="GO:0008170">
    <property type="term" value="F:N-methyltransferase activity"/>
    <property type="evidence" value="ECO:0007669"/>
    <property type="project" value="InterPro"/>
</dbReference>
<evidence type="ECO:0000313" key="9">
    <source>
        <dbReference type="EMBL" id="AYV77519.1"/>
    </source>
</evidence>
<name>A0A3G4ZVP9_9VIRU</name>
<dbReference type="SUPFAM" id="SSF116734">
    <property type="entry name" value="DNA methylase specificity domain"/>
    <property type="match status" value="1"/>
</dbReference>
<gene>
    <name evidence="9" type="ORF">Dasosvirus4_40</name>
</gene>
<evidence type="ECO:0000256" key="6">
    <source>
        <dbReference type="ARBA" id="ARBA00023125"/>
    </source>
</evidence>
<organism evidence="9">
    <name type="scientific">Dasosvirus sp</name>
    <dbReference type="NCBI Taxonomy" id="2487764"/>
    <lineage>
        <taxon>Viruses</taxon>
        <taxon>Varidnaviria</taxon>
        <taxon>Bamfordvirae</taxon>
        <taxon>Nucleocytoviricota</taxon>
        <taxon>Megaviricetes</taxon>
        <taxon>Imitervirales</taxon>
        <taxon>Mimiviridae</taxon>
        <taxon>Klosneuvirinae</taxon>
    </lineage>
</organism>
<dbReference type="PANTHER" id="PTHR42933:SF4">
    <property type="entry name" value="TYPE I RESTRICTION ENZYME ECOKI METHYLASE SUBUNIT"/>
    <property type="match status" value="1"/>
</dbReference>
<evidence type="ECO:0000256" key="5">
    <source>
        <dbReference type="ARBA" id="ARBA00022747"/>
    </source>
</evidence>
<sequence length="795" mass="93457">MSTITQKEWLDFLHLLHNKLRNSKGLKLTEMPALLEISNFMLFRFLDNDNLGIKIDKKMKFKEVYKKYATDEKIKEDHSIPYFDQRNCYKLWRAIYDVQHNKDECLIIKYFECEHLNKYLDSATSRVSAFMDKSQVAETVQDIVNTIYKKFEKVEFNSEFFDMFGSAYEQFKTNACGNSGKHTAQHFTNTYIKKIVIEELKPTHKEIFYEPCAGSGGFIHTADHYVVENEGIEKAKTFKKNLYANECNPEIFRPLVLNMLFHNIPINNIREKDSLSNDNVEEMKEKADVIATNYPFGMSMTLKDGDNEWNAYWEVLKQNKSSYVKNSSAQFVVHIYHSLKKNGRAGFVSDRGILNNGGNKSTSWESKLRQFMFEQNNIYKIVFLPQGSFTYTNFQTCIIFMKKGKPTKECKLYNAVFKVPKDKTSEIIVEPEPIKVFNMKELKENNYVIRIEEQKEEIKEGFITLGEIVKFVRGKTITIEKMIDGPYKVIGGGYTFMDRTHNEYNCDEKTVIMSGDGAYAGYLNRFNEKIFITNHCNKMIVHDAEKYNKDYIYYYLKIKYQANLTSRDQDGFQKGQAQPAIDLQKMYERIQLPDISFTEQNEIVEFLEKQFEKYNIELLTPYTKEIDLFKLLIHKKYEQFADMLHIIYQKIETNALCTIYNKVDKDDMCNKIEIIKKKILKMNQSEELSNIIFLKSSKIETEQFLYTSYSRILQEIINNLHVIIENICTNNDSCDNIKNSSLKNKVKKSDRIKVSENERKGKQREKVLIKKIIQKDDLDNKSKSKKRIKKIVKNV</sequence>
<keyword evidence="6" id="KW-0238">DNA-binding</keyword>
<dbReference type="InterPro" id="IPR003356">
    <property type="entry name" value="DNA_methylase_A-5"/>
</dbReference>
<dbReference type="InterPro" id="IPR029063">
    <property type="entry name" value="SAM-dependent_MTases_sf"/>
</dbReference>
<dbReference type="SUPFAM" id="SSF53335">
    <property type="entry name" value="S-adenosyl-L-methionine-dependent methyltransferases"/>
    <property type="match status" value="1"/>
</dbReference>